<dbReference type="EMBL" id="CP004025">
    <property type="protein sequence ID" value="AGC42926.1"/>
    <property type="molecule type" value="Genomic_DNA"/>
</dbReference>
<evidence type="ECO:0000256" key="6">
    <source>
        <dbReference type="SAM" id="MobiDB-lite"/>
    </source>
</evidence>
<keyword evidence="2 7" id="KW-0732">Signal</keyword>
<evidence type="ECO:0000256" key="1">
    <source>
        <dbReference type="ARBA" id="ARBA00008709"/>
    </source>
</evidence>
<evidence type="ECO:0000259" key="8">
    <source>
        <dbReference type="PROSITE" id="PS51820"/>
    </source>
</evidence>
<dbReference type="RefSeq" id="WP_015347188.1">
    <property type="nucleotide sequence ID" value="NC_020126.1"/>
</dbReference>
<dbReference type="PATRIC" id="fig|1278073.3.peg.1637"/>
<dbReference type="STRING" id="1278073.MYSTI_01593"/>
<evidence type="ECO:0000256" key="2">
    <source>
        <dbReference type="ARBA" id="ARBA00022729"/>
    </source>
</evidence>
<dbReference type="AlphaFoldDB" id="L7U2E7"/>
<dbReference type="NCBIfam" id="TIGR02232">
    <property type="entry name" value="myxo_disulf_rpt"/>
    <property type="match status" value="5"/>
</dbReference>
<accession>L7U2E7</accession>
<dbReference type="Pfam" id="PF13948">
    <property type="entry name" value="DUF4215"/>
    <property type="match status" value="6"/>
</dbReference>
<keyword evidence="4" id="KW-1015">Disulfide bond</keyword>
<dbReference type="PANTHER" id="PTHR31137">
    <property type="entry name" value="PROTEIN PSIB-RELATED-RELATED"/>
    <property type="match status" value="1"/>
</dbReference>
<proteinExistence type="inferred from homology"/>
<feature type="chain" id="PRO_5003983931" description="PA14 domain-containing protein" evidence="7">
    <location>
        <begin position="25"/>
        <end position="593"/>
    </location>
</feature>
<comment type="similarity">
    <text evidence="1">Belongs to the prespore-cell-inducing factor family.</text>
</comment>
<evidence type="ECO:0000256" key="5">
    <source>
        <dbReference type="ARBA" id="ARBA00023180"/>
    </source>
</evidence>
<evidence type="ECO:0000313" key="9">
    <source>
        <dbReference type="EMBL" id="AGC42926.1"/>
    </source>
</evidence>
<feature type="signal peptide" evidence="7">
    <location>
        <begin position="1"/>
        <end position="24"/>
    </location>
</feature>
<keyword evidence="5" id="KW-0325">Glycoprotein</keyword>
<evidence type="ECO:0000256" key="4">
    <source>
        <dbReference type="ARBA" id="ARBA00023157"/>
    </source>
</evidence>
<reference evidence="9 10" key="1">
    <citation type="journal article" date="2013" name="Genome Announc.">
        <title>Complete genome sequence of Myxococcus stipitatus strain DSM 14675, a fruiting myxobacterium.</title>
        <authorList>
            <person name="Huntley S."/>
            <person name="Kneip S."/>
            <person name="Treuner-Lange A."/>
            <person name="Sogaard-Andersen L."/>
        </authorList>
    </citation>
    <scope>NUCLEOTIDE SEQUENCE [LARGE SCALE GENOMIC DNA]</scope>
    <source>
        <strain evidence="10">DSM 14675 / JCM 12634 / Mx s8</strain>
    </source>
</reference>
<feature type="region of interest" description="Disordered" evidence="6">
    <location>
        <begin position="26"/>
        <end position="137"/>
    </location>
</feature>
<dbReference type="GO" id="GO:0005576">
    <property type="term" value="C:extracellular region"/>
    <property type="evidence" value="ECO:0007669"/>
    <property type="project" value="TreeGrafter"/>
</dbReference>
<dbReference type="PROSITE" id="PS51257">
    <property type="entry name" value="PROKAR_LIPOPROTEIN"/>
    <property type="match status" value="1"/>
</dbReference>
<dbReference type="InterPro" id="IPR051154">
    <property type="entry name" value="Prespore-cell_inducing_factor"/>
</dbReference>
<evidence type="ECO:0000313" key="10">
    <source>
        <dbReference type="Proteomes" id="UP000011131"/>
    </source>
</evidence>
<dbReference type="PROSITE" id="PS51820">
    <property type="entry name" value="PA14"/>
    <property type="match status" value="1"/>
</dbReference>
<name>L7U2E7_MYXSD</name>
<keyword evidence="10" id="KW-1185">Reference proteome</keyword>
<gene>
    <name evidence="9" type="ordered locus">MYSTI_01593</name>
</gene>
<dbReference type="InterPro" id="IPR011936">
    <property type="entry name" value="Myxo_disulph_rpt"/>
</dbReference>
<feature type="compositionally biased region" description="Low complexity" evidence="6">
    <location>
        <begin position="33"/>
        <end position="43"/>
    </location>
</feature>
<keyword evidence="3" id="KW-0677">Repeat</keyword>
<protein>
    <recommendedName>
        <fullName evidence="8">PA14 domain-containing protein</fullName>
    </recommendedName>
</protein>
<organism evidence="9 10">
    <name type="scientific">Myxococcus stipitatus (strain DSM 14675 / JCM 12634 / Mx s8)</name>
    <dbReference type="NCBI Taxonomy" id="1278073"/>
    <lineage>
        <taxon>Bacteria</taxon>
        <taxon>Pseudomonadati</taxon>
        <taxon>Myxococcota</taxon>
        <taxon>Myxococcia</taxon>
        <taxon>Myxococcales</taxon>
        <taxon>Cystobacterineae</taxon>
        <taxon>Myxococcaceae</taxon>
        <taxon>Myxococcus</taxon>
    </lineage>
</organism>
<dbReference type="NCBIfam" id="TIGR02148">
    <property type="entry name" value="Fibro_Slime"/>
    <property type="match status" value="1"/>
</dbReference>
<dbReference type="Proteomes" id="UP000011131">
    <property type="component" value="Chromosome"/>
</dbReference>
<sequence>MPMTRVTSRPLSALLAAFFLTFSACEGKDAPAGDDAGASLPDASRPDSGTPDGGEDSGTPDSGEDSGTPDSGEDSGTPDSGEDSGTPDSGEDSGTPSDGGPGPQPEPDAGPVDAGSPSPVCGDGTREPPEACDDGNTTSSDGCDSSCALEPGWNCPVNGRACQAAGCGDNIIAGEEECEDGNIVAGDGCDSTCRLEQGYKCPVIGERCTHTLCGDLIVEGTEECDDANTDTGDGCSPLCVKEPRCTDGVCVATCGDGVILPGSTTEQCDDGNTRAHDGCSPTCLLEPGFVCQVIDQEPPQAVKLPIVYRDFRGYDLPEGHIDFQNKHDGPELGIVKNRLNAAGKPDYAKEGMPSTTTHGATTFAQWFVTTHPVNRAVVAELTLQRQPNGSYLYDAPSFFPLDDLGWVADAREPRRSDSGTPVRWRNFSFTSETRYWFEFKGTEVLTFRGDDDIWVFVNRILAVDMGGVHGPEESTLTLPQHAAQLGLRQGGVYEVAVFHAERYTTGSSYRITLNNFSTRRTQCIRICGNGFVDPDEQCDDGVNDGGYGQCAPGCVLGPRCGDGLLQGTSGEECDDGNNQDQDGCDTTCKVELG</sequence>
<dbReference type="Pfam" id="PF07691">
    <property type="entry name" value="PA14"/>
    <property type="match status" value="1"/>
</dbReference>
<evidence type="ECO:0000256" key="3">
    <source>
        <dbReference type="ARBA" id="ARBA00022737"/>
    </source>
</evidence>
<evidence type="ECO:0000256" key="7">
    <source>
        <dbReference type="SAM" id="SignalP"/>
    </source>
</evidence>
<dbReference type="eggNOG" id="COG1506">
    <property type="taxonomic scope" value="Bacteria"/>
</dbReference>
<dbReference type="InterPro" id="IPR011658">
    <property type="entry name" value="PA14_dom"/>
</dbReference>
<feature type="domain" description="PA14" evidence="8">
    <location>
        <begin position="382"/>
        <end position="529"/>
    </location>
</feature>
<dbReference type="InterPro" id="IPR011874">
    <property type="entry name" value="Fibro_Slime"/>
</dbReference>
<dbReference type="KEGG" id="msd:MYSTI_01593"/>
<dbReference type="InterPro" id="IPR037524">
    <property type="entry name" value="PA14/GLEYA"/>
</dbReference>
<dbReference type="HOGENOM" id="CLU_470024_0_0_7"/>